<dbReference type="EMBL" id="JAUSQU010000001">
    <property type="protein sequence ID" value="MDP9845787.1"/>
    <property type="molecule type" value="Genomic_DNA"/>
</dbReference>
<organism evidence="1 2">
    <name type="scientific">Streptosporangium lutulentum</name>
    <dbReference type="NCBI Taxonomy" id="1461250"/>
    <lineage>
        <taxon>Bacteria</taxon>
        <taxon>Bacillati</taxon>
        <taxon>Actinomycetota</taxon>
        <taxon>Actinomycetes</taxon>
        <taxon>Streptosporangiales</taxon>
        <taxon>Streptosporangiaceae</taxon>
        <taxon>Streptosporangium</taxon>
    </lineage>
</organism>
<evidence type="ECO:0000313" key="1">
    <source>
        <dbReference type="EMBL" id="MDP9845787.1"/>
    </source>
</evidence>
<comment type="caution">
    <text evidence="1">The sequence shown here is derived from an EMBL/GenBank/DDBJ whole genome shotgun (WGS) entry which is preliminary data.</text>
</comment>
<reference evidence="1 2" key="1">
    <citation type="submission" date="2023-07" db="EMBL/GenBank/DDBJ databases">
        <title>Sequencing the genomes of 1000 actinobacteria strains.</title>
        <authorList>
            <person name="Klenk H.-P."/>
        </authorList>
    </citation>
    <scope>NUCLEOTIDE SEQUENCE [LARGE SCALE GENOMIC DNA]</scope>
    <source>
        <strain evidence="1 2">DSM 46740</strain>
    </source>
</reference>
<evidence type="ECO:0000313" key="2">
    <source>
        <dbReference type="Proteomes" id="UP001225356"/>
    </source>
</evidence>
<gene>
    <name evidence="1" type="ORF">J2853_004998</name>
</gene>
<dbReference type="Proteomes" id="UP001225356">
    <property type="component" value="Unassembled WGS sequence"/>
</dbReference>
<proteinExistence type="predicted"/>
<sequence>MMSGAVNIGMNSVSSQISYSALDSRAERFAAEPEGEAI</sequence>
<protein>
    <submittedName>
        <fullName evidence="1">Uncharacterized protein</fullName>
    </submittedName>
</protein>
<name>A0ABT9QG95_9ACTN</name>
<accession>A0ABT9QG95</accession>
<keyword evidence="2" id="KW-1185">Reference proteome</keyword>